<dbReference type="SUPFAM" id="SSF47203">
    <property type="entry name" value="Acyl-CoA dehydrogenase C-terminal domain-like"/>
    <property type="match status" value="1"/>
</dbReference>
<dbReference type="SUPFAM" id="SSF56645">
    <property type="entry name" value="Acyl-CoA dehydrogenase NM domain-like"/>
    <property type="match status" value="1"/>
</dbReference>
<evidence type="ECO:0000256" key="1">
    <source>
        <dbReference type="ARBA" id="ARBA00001974"/>
    </source>
</evidence>
<comment type="similarity">
    <text evidence="2 5">Belongs to the acyl-CoA dehydrogenase family.</text>
</comment>
<evidence type="ECO:0000256" key="3">
    <source>
        <dbReference type="ARBA" id="ARBA00022630"/>
    </source>
</evidence>
<dbReference type="InterPro" id="IPR009075">
    <property type="entry name" value="AcylCo_DH/oxidase_C"/>
</dbReference>
<keyword evidence="5 9" id="KW-0560">Oxidoreductase</keyword>
<gene>
    <name evidence="9" type="ORF">ACFOSH_24265</name>
</gene>
<keyword evidence="10" id="KW-1185">Reference proteome</keyword>
<dbReference type="Pfam" id="PF02771">
    <property type="entry name" value="Acyl-CoA_dh_N"/>
    <property type="match status" value="1"/>
</dbReference>
<evidence type="ECO:0000259" key="7">
    <source>
        <dbReference type="Pfam" id="PF02770"/>
    </source>
</evidence>
<dbReference type="RefSeq" id="WP_378241344.1">
    <property type="nucleotide sequence ID" value="NZ_JBHRWK010000038.1"/>
</dbReference>
<comment type="caution">
    <text evidence="9">The sequence shown here is derived from an EMBL/GenBank/DDBJ whole genome shotgun (WGS) entry which is preliminary data.</text>
</comment>
<name>A0ABV7P458_9PSEU</name>
<accession>A0ABV7P458</accession>
<dbReference type="EC" id="1.-.-.-" evidence="9"/>
<dbReference type="Pfam" id="PF02770">
    <property type="entry name" value="Acyl-CoA_dh_M"/>
    <property type="match status" value="1"/>
</dbReference>
<evidence type="ECO:0000313" key="9">
    <source>
        <dbReference type="EMBL" id="MFC3452566.1"/>
    </source>
</evidence>
<feature type="domain" description="Acyl-CoA dehydrogenase/oxidase C-terminal" evidence="6">
    <location>
        <begin position="228"/>
        <end position="380"/>
    </location>
</feature>
<dbReference type="GO" id="GO:0016491">
    <property type="term" value="F:oxidoreductase activity"/>
    <property type="evidence" value="ECO:0007669"/>
    <property type="project" value="UniProtKB-KW"/>
</dbReference>
<dbReference type="Gene3D" id="1.20.140.10">
    <property type="entry name" value="Butyryl-CoA Dehydrogenase, subunit A, domain 3"/>
    <property type="match status" value="1"/>
</dbReference>
<dbReference type="Gene3D" id="1.10.540.10">
    <property type="entry name" value="Acyl-CoA dehydrogenase/oxidase, N-terminal domain"/>
    <property type="match status" value="1"/>
</dbReference>
<evidence type="ECO:0000259" key="8">
    <source>
        <dbReference type="Pfam" id="PF02771"/>
    </source>
</evidence>
<proteinExistence type="inferred from homology"/>
<comment type="cofactor">
    <cofactor evidence="1 5">
        <name>FAD</name>
        <dbReference type="ChEBI" id="CHEBI:57692"/>
    </cofactor>
</comment>
<dbReference type="InterPro" id="IPR037069">
    <property type="entry name" value="AcylCoA_DH/ox_N_sf"/>
</dbReference>
<evidence type="ECO:0000256" key="5">
    <source>
        <dbReference type="RuleBase" id="RU362125"/>
    </source>
</evidence>
<organism evidence="9 10">
    <name type="scientific">Amycolatopsis speibonae</name>
    <dbReference type="NCBI Taxonomy" id="1450224"/>
    <lineage>
        <taxon>Bacteria</taxon>
        <taxon>Bacillati</taxon>
        <taxon>Actinomycetota</taxon>
        <taxon>Actinomycetes</taxon>
        <taxon>Pseudonocardiales</taxon>
        <taxon>Pseudonocardiaceae</taxon>
        <taxon>Amycolatopsis</taxon>
    </lineage>
</organism>
<dbReference type="Proteomes" id="UP001595645">
    <property type="component" value="Unassembled WGS sequence"/>
</dbReference>
<dbReference type="Gene3D" id="2.40.110.10">
    <property type="entry name" value="Butyryl-CoA Dehydrogenase, subunit A, domain 2"/>
    <property type="match status" value="1"/>
</dbReference>
<feature type="domain" description="Acyl-CoA dehydrogenase/oxidase N-terminal" evidence="8">
    <location>
        <begin position="34"/>
        <end position="117"/>
    </location>
</feature>
<dbReference type="InterPro" id="IPR009100">
    <property type="entry name" value="AcylCoA_DH/oxidase_NM_dom_sf"/>
</dbReference>
<dbReference type="InterPro" id="IPR046373">
    <property type="entry name" value="Acyl-CoA_Oxase/DH_mid-dom_sf"/>
</dbReference>
<dbReference type="InterPro" id="IPR036250">
    <property type="entry name" value="AcylCo_DH-like_C"/>
</dbReference>
<evidence type="ECO:0000313" key="10">
    <source>
        <dbReference type="Proteomes" id="UP001595645"/>
    </source>
</evidence>
<dbReference type="CDD" id="cd00567">
    <property type="entry name" value="ACAD"/>
    <property type="match status" value="1"/>
</dbReference>
<dbReference type="InterPro" id="IPR013786">
    <property type="entry name" value="AcylCoA_DH/ox_N"/>
</dbReference>
<protein>
    <submittedName>
        <fullName evidence="9">Acyl-CoA dehydrogenase family protein</fullName>
        <ecNumber evidence="9">1.-.-.-</ecNumber>
    </submittedName>
</protein>
<sequence length="382" mass="40359">MTLLDQQDEVSLRDLREMLGAAFSPAVTSDRPGYTRADWTLLARLGLLGASVPAERGGTGLSARATAERFEAAGEVGHDTGLLFAAAAHLFACAMPLARFCSTAAHERWLAAMCSGEAIAGNAMTEANAGSDTSRLATTATRVEGGYTLDGTKSWVSNGPVADVYLVYATTDPSAGHLGTTAFLVERDDDGVRPGSAHEKTGLRSCPAGQLHLRQCFVPDERVVGPVGGGAAVFAHSMRWERSCLFAIYVGLQQRLVDRCVARARQRHQFGQAIGGFQAVADRIVGMKLRLESGRLLLHRACAALDDGPDGADDAAEWAAMAKLTISEGVVASALDAVNLFGGAGYLRDDLVELVLRDSLPATIFSGTSDVQRRVVARELGL</sequence>
<reference evidence="10" key="1">
    <citation type="journal article" date="2019" name="Int. J. Syst. Evol. Microbiol.">
        <title>The Global Catalogue of Microorganisms (GCM) 10K type strain sequencing project: providing services to taxonomists for standard genome sequencing and annotation.</title>
        <authorList>
            <consortium name="The Broad Institute Genomics Platform"/>
            <consortium name="The Broad Institute Genome Sequencing Center for Infectious Disease"/>
            <person name="Wu L."/>
            <person name="Ma J."/>
        </authorList>
    </citation>
    <scope>NUCLEOTIDE SEQUENCE [LARGE SCALE GENOMIC DNA]</scope>
    <source>
        <strain evidence="10">CGMCC 4.7676</strain>
    </source>
</reference>
<dbReference type="InterPro" id="IPR006091">
    <property type="entry name" value="Acyl-CoA_Oxase/DH_mid-dom"/>
</dbReference>
<dbReference type="EMBL" id="JBHRWK010000038">
    <property type="protein sequence ID" value="MFC3452566.1"/>
    <property type="molecule type" value="Genomic_DNA"/>
</dbReference>
<dbReference type="Pfam" id="PF00441">
    <property type="entry name" value="Acyl-CoA_dh_1"/>
    <property type="match status" value="1"/>
</dbReference>
<evidence type="ECO:0000256" key="4">
    <source>
        <dbReference type="ARBA" id="ARBA00022827"/>
    </source>
</evidence>
<keyword evidence="3 5" id="KW-0285">Flavoprotein</keyword>
<dbReference type="PANTHER" id="PTHR43884">
    <property type="entry name" value="ACYL-COA DEHYDROGENASE"/>
    <property type="match status" value="1"/>
</dbReference>
<keyword evidence="4 5" id="KW-0274">FAD</keyword>
<dbReference type="PANTHER" id="PTHR43884:SF12">
    <property type="entry name" value="ISOVALERYL-COA DEHYDROGENASE, MITOCHONDRIAL-RELATED"/>
    <property type="match status" value="1"/>
</dbReference>
<evidence type="ECO:0000259" key="6">
    <source>
        <dbReference type="Pfam" id="PF00441"/>
    </source>
</evidence>
<feature type="domain" description="Acyl-CoA oxidase/dehydrogenase middle" evidence="7">
    <location>
        <begin position="123"/>
        <end position="216"/>
    </location>
</feature>
<evidence type="ECO:0000256" key="2">
    <source>
        <dbReference type="ARBA" id="ARBA00009347"/>
    </source>
</evidence>